<gene>
    <name evidence="2" type="ORF">BHU72_14470</name>
</gene>
<evidence type="ECO:0000259" key="1">
    <source>
        <dbReference type="Pfam" id="PF13274"/>
    </source>
</evidence>
<dbReference type="AlphaFoldDB" id="A0A1E5L7W3"/>
<feature type="domain" description="Antitoxin SocA-like Panacea" evidence="1">
    <location>
        <begin position="28"/>
        <end position="121"/>
    </location>
</feature>
<evidence type="ECO:0000313" key="2">
    <source>
        <dbReference type="EMBL" id="OEH86033.1"/>
    </source>
</evidence>
<organism evidence="2 3">
    <name type="scientific">Desulfuribacillus stibiiarsenatis</name>
    <dbReference type="NCBI Taxonomy" id="1390249"/>
    <lineage>
        <taxon>Bacteria</taxon>
        <taxon>Bacillati</taxon>
        <taxon>Bacillota</taxon>
        <taxon>Desulfuribacillia</taxon>
        <taxon>Desulfuribacillales</taxon>
        <taxon>Desulfuribacillaceae</taxon>
        <taxon>Desulfuribacillus</taxon>
    </lineage>
</organism>
<comment type="caution">
    <text evidence="2">The sequence shown here is derived from an EMBL/GenBank/DDBJ whole genome shotgun (WGS) entry which is preliminary data.</text>
</comment>
<dbReference type="Proteomes" id="UP000095255">
    <property type="component" value="Unassembled WGS sequence"/>
</dbReference>
<evidence type="ECO:0000313" key="3">
    <source>
        <dbReference type="Proteomes" id="UP000095255"/>
    </source>
</evidence>
<name>A0A1E5L7W3_9FIRM</name>
<dbReference type="Pfam" id="PF13274">
    <property type="entry name" value="SocA_Panacea"/>
    <property type="match status" value="1"/>
</dbReference>
<reference evidence="2 3" key="1">
    <citation type="submission" date="2016-09" db="EMBL/GenBank/DDBJ databases">
        <title>Desulfuribacillus arsenicus sp. nov., an obligately anaerobic, dissimilatory arsenic- and antimonate-reducing bacterium isolated from anoxic sediments.</title>
        <authorList>
            <person name="Abin C.A."/>
            <person name="Hollibaugh J.T."/>
        </authorList>
    </citation>
    <scope>NUCLEOTIDE SEQUENCE [LARGE SCALE GENOMIC DNA]</scope>
    <source>
        <strain evidence="2 3">MLFW-2</strain>
    </source>
</reference>
<proteinExistence type="predicted"/>
<protein>
    <recommendedName>
        <fullName evidence="1">Antitoxin SocA-like Panacea domain-containing protein</fullName>
    </recommendedName>
</protein>
<sequence>MLSIKDVTNFFLCKNIPNSKYEITHLKLQKLLYYAQAWHLAIFDGRPLFDEDFEAWVHGPVNREIYEVYKGYGYNILPVCSSEISLNITEEQKKLLEEVWISYGSFTGKYLETLSHQERPWLEARGGIKANETSTNVISKDKITDYYKLLLS</sequence>
<dbReference type="RefSeq" id="WP_069701555.1">
    <property type="nucleotide sequence ID" value="NZ_MJAT01000008.1"/>
</dbReference>
<keyword evidence="3" id="KW-1185">Reference proteome</keyword>
<dbReference type="STRING" id="1390249.BHU72_14470"/>
<accession>A0A1E5L7W3</accession>
<dbReference type="EMBL" id="MJAT01000008">
    <property type="protein sequence ID" value="OEH86033.1"/>
    <property type="molecule type" value="Genomic_DNA"/>
</dbReference>
<dbReference type="InterPro" id="IPR025272">
    <property type="entry name" value="SocA_Panacea"/>
</dbReference>